<evidence type="ECO:0000313" key="2">
    <source>
        <dbReference type="Proteomes" id="UP000789759"/>
    </source>
</evidence>
<gene>
    <name evidence="1" type="ORF">CPELLU_LOCUS998</name>
</gene>
<name>A0A9N8W274_9GLOM</name>
<keyword evidence="2" id="KW-1185">Reference proteome</keyword>
<sequence length="116" mass="13626">MLFAFNLFKYNIAKSLYYLKTPTQPIIVYYYCQKFCTLFTFNNFNILSRQAIFFSSFQKFIYMDIDITSKQVRQLKEIISQSPISKTTTVSLLTFLLSYSITQQETSSSLTQTPKI</sequence>
<dbReference type="AlphaFoldDB" id="A0A9N8W274"/>
<reference evidence="1" key="1">
    <citation type="submission" date="2021-06" db="EMBL/GenBank/DDBJ databases">
        <authorList>
            <person name="Kallberg Y."/>
            <person name="Tangrot J."/>
            <person name="Rosling A."/>
        </authorList>
    </citation>
    <scope>NUCLEOTIDE SEQUENCE</scope>
    <source>
        <strain evidence="1">FL966</strain>
    </source>
</reference>
<evidence type="ECO:0000313" key="1">
    <source>
        <dbReference type="EMBL" id="CAG8469368.1"/>
    </source>
</evidence>
<proteinExistence type="predicted"/>
<accession>A0A9N8W274</accession>
<protein>
    <submittedName>
        <fullName evidence="1">21959_t:CDS:1</fullName>
    </submittedName>
</protein>
<organism evidence="1 2">
    <name type="scientific">Cetraspora pellucida</name>
    <dbReference type="NCBI Taxonomy" id="1433469"/>
    <lineage>
        <taxon>Eukaryota</taxon>
        <taxon>Fungi</taxon>
        <taxon>Fungi incertae sedis</taxon>
        <taxon>Mucoromycota</taxon>
        <taxon>Glomeromycotina</taxon>
        <taxon>Glomeromycetes</taxon>
        <taxon>Diversisporales</taxon>
        <taxon>Gigasporaceae</taxon>
        <taxon>Cetraspora</taxon>
    </lineage>
</organism>
<comment type="caution">
    <text evidence="1">The sequence shown here is derived from an EMBL/GenBank/DDBJ whole genome shotgun (WGS) entry which is preliminary data.</text>
</comment>
<dbReference type="Proteomes" id="UP000789759">
    <property type="component" value="Unassembled WGS sequence"/>
</dbReference>
<dbReference type="EMBL" id="CAJVQA010000333">
    <property type="protein sequence ID" value="CAG8469368.1"/>
    <property type="molecule type" value="Genomic_DNA"/>
</dbReference>